<keyword evidence="2 5" id="KW-0808">Transferase</keyword>
<dbReference type="Proteomes" id="UP000317171">
    <property type="component" value="Chromosome"/>
</dbReference>
<comment type="pathway">
    <text evidence="5">Nucleotide-sugar biosynthesis; CMP-3-deoxy-D-manno-octulosonate biosynthesis; CMP-3-deoxy-D-manno-octulosonate from 3-deoxy-D-manno-octulosonate and CTP: step 1/1.</text>
</comment>
<dbReference type="EMBL" id="CP036269">
    <property type="protein sequence ID" value="QDT43280.1"/>
    <property type="molecule type" value="Genomic_DNA"/>
</dbReference>
<comment type="subcellular location">
    <subcellularLocation>
        <location evidence="5">Cytoplasm</location>
    </subcellularLocation>
    <subcellularLocation>
        <location evidence="1">Membrane</location>
    </subcellularLocation>
</comment>
<evidence type="ECO:0000313" key="7">
    <source>
        <dbReference type="Proteomes" id="UP000317171"/>
    </source>
</evidence>
<dbReference type="InterPro" id="IPR004528">
    <property type="entry name" value="KdsB"/>
</dbReference>
<dbReference type="NCBIfam" id="NF003952">
    <property type="entry name" value="PRK05450.1-5"/>
    <property type="match status" value="1"/>
</dbReference>
<dbReference type="EC" id="2.7.7.38" evidence="5"/>
<dbReference type="GO" id="GO:0009103">
    <property type="term" value="P:lipopolysaccharide biosynthetic process"/>
    <property type="evidence" value="ECO:0007669"/>
    <property type="project" value="UniProtKB-UniRule"/>
</dbReference>
<dbReference type="GO" id="GO:0033468">
    <property type="term" value="P:CMP-keto-3-deoxy-D-manno-octulosonic acid biosynthetic process"/>
    <property type="evidence" value="ECO:0007669"/>
    <property type="project" value="UniProtKB-UniRule"/>
</dbReference>
<evidence type="ECO:0000313" key="6">
    <source>
        <dbReference type="EMBL" id="QDT43280.1"/>
    </source>
</evidence>
<evidence type="ECO:0000256" key="4">
    <source>
        <dbReference type="ARBA" id="ARBA00022985"/>
    </source>
</evidence>
<comment type="catalytic activity">
    <reaction evidence="5">
        <text>3-deoxy-alpha-D-manno-oct-2-ulosonate + CTP = CMP-3-deoxy-beta-D-manno-octulosonate + diphosphate</text>
        <dbReference type="Rhea" id="RHEA:23448"/>
        <dbReference type="ChEBI" id="CHEBI:33019"/>
        <dbReference type="ChEBI" id="CHEBI:37563"/>
        <dbReference type="ChEBI" id="CHEBI:85986"/>
        <dbReference type="ChEBI" id="CHEBI:85987"/>
        <dbReference type="EC" id="2.7.7.38"/>
    </reaction>
</comment>
<proteinExistence type="inferred from homology"/>
<organism evidence="6 7">
    <name type="scientific">Gimesia alba</name>
    <dbReference type="NCBI Taxonomy" id="2527973"/>
    <lineage>
        <taxon>Bacteria</taxon>
        <taxon>Pseudomonadati</taxon>
        <taxon>Planctomycetota</taxon>
        <taxon>Planctomycetia</taxon>
        <taxon>Planctomycetales</taxon>
        <taxon>Planctomycetaceae</taxon>
        <taxon>Gimesia</taxon>
    </lineage>
</organism>
<dbReference type="CDD" id="cd02517">
    <property type="entry name" value="CMP-KDO-Synthetase"/>
    <property type="match status" value="1"/>
</dbReference>
<dbReference type="Pfam" id="PF02348">
    <property type="entry name" value="CTP_transf_3"/>
    <property type="match status" value="1"/>
</dbReference>
<dbReference type="Gene3D" id="3.90.550.10">
    <property type="entry name" value="Spore Coat Polysaccharide Biosynthesis Protein SpsA, Chain A"/>
    <property type="match status" value="1"/>
</dbReference>
<dbReference type="NCBIfam" id="NF003950">
    <property type="entry name" value="PRK05450.1-3"/>
    <property type="match status" value="1"/>
</dbReference>
<dbReference type="InterPro" id="IPR029044">
    <property type="entry name" value="Nucleotide-diphossugar_trans"/>
</dbReference>
<dbReference type="OrthoDB" id="9815559at2"/>
<protein>
    <recommendedName>
        <fullName evidence="5">3-deoxy-manno-octulosonate cytidylyltransferase</fullName>
        <ecNumber evidence="5">2.7.7.38</ecNumber>
    </recommendedName>
    <alternativeName>
        <fullName evidence="5">CMP-2-keto-3-deoxyoctulosonic acid synthase</fullName>
        <shortName evidence="5">CKS</shortName>
        <shortName evidence="5">CMP-KDO synthase</shortName>
    </alternativeName>
</protein>
<keyword evidence="4 5" id="KW-0448">Lipopolysaccharide biosynthesis</keyword>
<keyword evidence="3 5" id="KW-0548">Nucleotidyltransferase</keyword>
<dbReference type="RefSeq" id="WP_145217831.1">
    <property type="nucleotide sequence ID" value="NZ_CP036269.1"/>
</dbReference>
<dbReference type="GO" id="GO:0008690">
    <property type="term" value="F:3-deoxy-manno-octulosonate cytidylyltransferase activity"/>
    <property type="evidence" value="ECO:0007669"/>
    <property type="project" value="UniProtKB-UniRule"/>
</dbReference>
<dbReference type="PANTHER" id="PTHR42866:SF2">
    <property type="entry name" value="3-DEOXY-MANNO-OCTULOSONATE CYTIDYLYLTRANSFERASE, MITOCHONDRIAL"/>
    <property type="match status" value="1"/>
</dbReference>
<dbReference type="FunFam" id="3.90.550.10:FF:000011">
    <property type="entry name" value="3-deoxy-manno-octulosonate cytidylyltransferase"/>
    <property type="match status" value="1"/>
</dbReference>
<gene>
    <name evidence="6" type="primary">kpsU</name>
    <name evidence="5" type="synonym">kdsB</name>
    <name evidence="6" type="ORF">Pan241w_33800</name>
</gene>
<evidence type="ECO:0000256" key="2">
    <source>
        <dbReference type="ARBA" id="ARBA00022679"/>
    </source>
</evidence>
<dbReference type="UniPathway" id="UPA00358">
    <property type="reaction ID" value="UER00476"/>
</dbReference>
<evidence type="ECO:0000256" key="5">
    <source>
        <dbReference type="HAMAP-Rule" id="MF_00057"/>
    </source>
</evidence>
<name>A0A517RHD9_9PLAN</name>
<dbReference type="KEGG" id="gaz:Pan241w_33800"/>
<reference evidence="6 7" key="1">
    <citation type="submission" date="2019-02" db="EMBL/GenBank/DDBJ databases">
        <title>Deep-cultivation of Planctomycetes and their phenomic and genomic characterization uncovers novel biology.</title>
        <authorList>
            <person name="Wiegand S."/>
            <person name="Jogler M."/>
            <person name="Boedeker C."/>
            <person name="Pinto D."/>
            <person name="Vollmers J."/>
            <person name="Rivas-Marin E."/>
            <person name="Kohn T."/>
            <person name="Peeters S.H."/>
            <person name="Heuer A."/>
            <person name="Rast P."/>
            <person name="Oberbeckmann S."/>
            <person name="Bunk B."/>
            <person name="Jeske O."/>
            <person name="Meyerdierks A."/>
            <person name="Storesund J.E."/>
            <person name="Kallscheuer N."/>
            <person name="Luecker S."/>
            <person name="Lage O.M."/>
            <person name="Pohl T."/>
            <person name="Merkel B.J."/>
            <person name="Hornburger P."/>
            <person name="Mueller R.-W."/>
            <person name="Bruemmer F."/>
            <person name="Labrenz M."/>
            <person name="Spormann A.M."/>
            <person name="Op den Camp H."/>
            <person name="Overmann J."/>
            <person name="Amann R."/>
            <person name="Jetten M.S.M."/>
            <person name="Mascher T."/>
            <person name="Medema M.H."/>
            <person name="Devos D.P."/>
            <person name="Kaster A.-K."/>
            <person name="Ovreas L."/>
            <person name="Rohde M."/>
            <person name="Galperin M.Y."/>
            <person name="Jogler C."/>
        </authorList>
    </citation>
    <scope>NUCLEOTIDE SEQUENCE [LARGE SCALE GENOMIC DNA]</scope>
    <source>
        <strain evidence="6 7">Pan241w</strain>
    </source>
</reference>
<dbReference type="PANTHER" id="PTHR42866">
    <property type="entry name" value="3-DEOXY-MANNO-OCTULOSONATE CYTIDYLYLTRANSFERASE"/>
    <property type="match status" value="1"/>
</dbReference>
<evidence type="ECO:0000256" key="3">
    <source>
        <dbReference type="ARBA" id="ARBA00022695"/>
    </source>
</evidence>
<comment type="similarity">
    <text evidence="5">Belongs to the KdsB family.</text>
</comment>
<dbReference type="HAMAP" id="MF_00057">
    <property type="entry name" value="KdsB"/>
    <property type="match status" value="1"/>
</dbReference>
<dbReference type="InterPro" id="IPR003329">
    <property type="entry name" value="Cytidylyl_trans"/>
</dbReference>
<dbReference type="NCBIfam" id="TIGR00466">
    <property type="entry name" value="kdsB"/>
    <property type="match status" value="1"/>
</dbReference>
<sequence>MQVCGVIPARLQSSRLPRKLLLNQTGKSLIQHTWEAASSSEKLDRLIVATDSLEILEAVHGFGGKAFLTGEHPSGTDRIAEVAVKELFDAEILVNIQGDEPEISPQFIDQLIELLLQTPEADMATLATPIRDVQQLQDSSCTKVVCRTDGSAMYFSRLPIPFTRDIEPATLLPDQSPWLLHLGIYAYRRPFLLDLTKIPPTPMEQLEKLEQLRALETGATIQVAQVAHPSVGIDTPEDYAQFVTRYNQENS</sequence>
<comment type="function">
    <text evidence="5">Activates KDO (a required 8-carbon sugar) for incorporation into bacterial lipopolysaccharide in Gram-negative bacteria.</text>
</comment>
<dbReference type="AlphaFoldDB" id="A0A517RHD9"/>
<dbReference type="SUPFAM" id="SSF53448">
    <property type="entry name" value="Nucleotide-diphospho-sugar transferases"/>
    <property type="match status" value="1"/>
</dbReference>
<keyword evidence="5" id="KW-0963">Cytoplasm</keyword>
<keyword evidence="7" id="KW-1185">Reference proteome</keyword>
<evidence type="ECO:0000256" key="1">
    <source>
        <dbReference type="ARBA" id="ARBA00004370"/>
    </source>
</evidence>
<dbReference type="GO" id="GO:0016020">
    <property type="term" value="C:membrane"/>
    <property type="evidence" value="ECO:0007669"/>
    <property type="project" value="UniProtKB-SubCell"/>
</dbReference>
<dbReference type="GO" id="GO:0005829">
    <property type="term" value="C:cytosol"/>
    <property type="evidence" value="ECO:0007669"/>
    <property type="project" value="TreeGrafter"/>
</dbReference>
<accession>A0A517RHD9</accession>